<name>A0A1H1QU78_9ACTN</name>
<dbReference type="Proteomes" id="UP000199092">
    <property type="component" value="Chromosome I"/>
</dbReference>
<accession>A0A1H1QU78</accession>
<evidence type="ECO:0000313" key="4">
    <source>
        <dbReference type="Proteomes" id="UP000199092"/>
    </source>
</evidence>
<feature type="compositionally biased region" description="Low complexity" evidence="2">
    <location>
        <begin position="203"/>
        <end position="213"/>
    </location>
</feature>
<evidence type="ECO:0008006" key="5">
    <source>
        <dbReference type="Google" id="ProtNLM"/>
    </source>
</evidence>
<sequence>MIEAVQTYVNLVNGVSRAARDRARAAAREWLAQVGLEEVADDAERRVGRLTEEILDASRANRELLENLVASEVTKAASRLGFVRSDDLDEVREEIAELRAQLARDKAAAAGAPRARNASARGAAASAAAATPPAASDPAATAATTPAPKKAAATKTTTAKKAAAAGTPAPTSPGTPRAGRATSTRPGAAQRLAEQAGTGGAGPATDAGAEAGA</sequence>
<keyword evidence="1" id="KW-0175">Coiled coil</keyword>
<dbReference type="RefSeq" id="WP_091411449.1">
    <property type="nucleotide sequence ID" value="NZ_LT629749.1"/>
</dbReference>
<organism evidence="3 4">
    <name type="scientific">Friedmanniella luteola</name>
    <dbReference type="NCBI Taxonomy" id="546871"/>
    <lineage>
        <taxon>Bacteria</taxon>
        <taxon>Bacillati</taxon>
        <taxon>Actinomycetota</taxon>
        <taxon>Actinomycetes</taxon>
        <taxon>Propionibacteriales</taxon>
        <taxon>Nocardioidaceae</taxon>
        <taxon>Friedmanniella</taxon>
    </lineage>
</organism>
<feature type="region of interest" description="Disordered" evidence="2">
    <location>
        <begin position="129"/>
        <end position="213"/>
    </location>
</feature>
<proteinExistence type="predicted"/>
<dbReference type="STRING" id="546871.SAMN04488543_1404"/>
<evidence type="ECO:0000313" key="3">
    <source>
        <dbReference type="EMBL" id="SDS26980.1"/>
    </source>
</evidence>
<feature type="compositionally biased region" description="Low complexity" evidence="2">
    <location>
        <begin position="129"/>
        <end position="179"/>
    </location>
</feature>
<evidence type="ECO:0000256" key="1">
    <source>
        <dbReference type="SAM" id="Coils"/>
    </source>
</evidence>
<evidence type="ECO:0000256" key="2">
    <source>
        <dbReference type="SAM" id="MobiDB-lite"/>
    </source>
</evidence>
<dbReference type="EMBL" id="LT629749">
    <property type="protein sequence ID" value="SDS26980.1"/>
    <property type="molecule type" value="Genomic_DNA"/>
</dbReference>
<protein>
    <recommendedName>
        <fullName evidence="5">Polyhydroxyalkanoate synthesis regulator phasin</fullName>
    </recommendedName>
</protein>
<feature type="coiled-coil region" evidence="1">
    <location>
        <begin position="33"/>
        <end position="108"/>
    </location>
</feature>
<keyword evidence="4" id="KW-1185">Reference proteome</keyword>
<gene>
    <name evidence="3" type="ORF">SAMN04488543_1404</name>
</gene>
<dbReference type="AlphaFoldDB" id="A0A1H1QU78"/>
<reference evidence="3 4" key="1">
    <citation type="submission" date="2016-10" db="EMBL/GenBank/DDBJ databases">
        <authorList>
            <person name="de Groot N.N."/>
        </authorList>
    </citation>
    <scope>NUCLEOTIDE SEQUENCE [LARGE SCALE GENOMIC DNA]</scope>
    <source>
        <strain evidence="3 4">DSM 21741</strain>
    </source>
</reference>